<evidence type="ECO:0008006" key="5">
    <source>
        <dbReference type="Google" id="ProtNLM"/>
    </source>
</evidence>
<name>A0A6C2TY33_PONDE</name>
<evidence type="ECO:0000256" key="1">
    <source>
        <dbReference type="SAM" id="MobiDB-lite"/>
    </source>
</evidence>
<feature type="transmembrane region" description="Helical" evidence="2">
    <location>
        <begin position="20"/>
        <end position="42"/>
    </location>
</feature>
<sequence>MSGKKKNRYFAKHAKSSAAVVSLGIHAILLVVALSFVAVTVIQKEEQNFEAKAVTRPKIKLNKLQAPMKMEKKRKPKPKLRKRLVVKPKLNQKIPDIKMPEITGVKGGFGSGAGDGLGGGGGVGFSMPEINIFGVKGKGEKIFIILDSSPSMMVDQMGGIPSYTLIKEELVKILGKLSPTVLFNIAVYEIGSSKVLFPKMVPATQGNVAKVKEWLDPLNAVSTGMGDRDYGIRTLGSVQGSQTVQGDFKVGKIEDQREWVKPVMHSMEEKADAVFLLSHGWGTLWATIGAADEWSESKWERWNKAVADSNQRHKEENEKRRSNGEAPRVFRDKRHMVRTYYPSVEQPPATKKYHYTPKDMADAMEVVRKKAKSGVPASSGIGNKRKGEFSVNVVHFIKKSGATERDEGQFRQLTRECDGEYRTLSGFEAIKGAASAE</sequence>
<evidence type="ECO:0000313" key="4">
    <source>
        <dbReference type="Proteomes" id="UP000366872"/>
    </source>
</evidence>
<dbReference type="Proteomes" id="UP000366872">
    <property type="component" value="Unassembled WGS sequence"/>
</dbReference>
<organism evidence="3 4">
    <name type="scientific">Pontiella desulfatans</name>
    <dbReference type="NCBI Taxonomy" id="2750659"/>
    <lineage>
        <taxon>Bacteria</taxon>
        <taxon>Pseudomonadati</taxon>
        <taxon>Kiritimatiellota</taxon>
        <taxon>Kiritimatiellia</taxon>
        <taxon>Kiritimatiellales</taxon>
        <taxon>Pontiellaceae</taxon>
        <taxon>Pontiella</taxon>
    </lineage>
</organism>
<evidence type="ECO:0000256" key="2">
    <source>
        <dbReference type="SAM" id="Phobius"/>
    </source>
</evidence>
<dbReference type="RefSeq" id="WP_136078187.1">
    <property type="nucleotide sequence ID" value="NZ_CAAHFG010000001.1"/>
</dbReference>
<dbReference type="EMBL" id="CAAHFG010000001">
    <property type="protein sequence ID" value="VGO12532.1"/>
    <property type="molecule type" value="Genomic_DNA"/>
</dbReference>
<keyword evidence="2" id="KW-0472">Membrane</keyword>
<keyword evidence="2" id="KW-1133">Transmembrane helix</keyword>
<gene>
    <name evidence="3" type="ORF">PDESU_01085</name>
</gene>
<proteinExistence type="predicted"/>
<evidence type="ECO:0000313" key="3">
    <source>
        <dbReference type="EMBL" id="VGO12532.1"/>
    </source>
</evidence>
<dbReference type="AlphaFoldDB" id="A0A6C2TY33"/>
<accession>A0A6C2TY33</accession>
<keyword evidence="4" id="KW-1185">Reference proteome</keyword>
<feature type="region of interest" description="Disordered" evidence="1">
    <location>
        <begin position="306"/>
        <end position="329"/>
    </location>
</feature>
<keyword evidence="2" id="KW-0812">Transmembrane</keyword>
<reference evidence="3 4" key="1">
    <citation type="submission" date="2019-04" db="EMBL/GenBank/DDBJ databases">
        <authorList>
            <person name="Van Vliet M D."/>
        </authorList>
    </citation>
    <scope>NUCLEOTIDE SEQUENCE [LARGE SCALE GENOMIC DNA]</scope>
    <source>
        <strain evidence="3 4">F1</strain>
    </source>
</reference>
<feature type="compositionally biased region" description="Basic and acidic residues" evidence="1">
    <location>
        <begin position="310"/>
        <end position="323"/>
    </location>
</feature>
<protein>
    <recommendedName>
        <fullName evidence="5">VWFA domain-containing protein</fullName>
    </recommendedName>
</protein>